<comment type="caution">
    <text evidence="2">The sequence shown here is derived from an EMBL/GenBank/DDBJ whole genome shotgun (WGS) entry which is preliminary data.</text>
</comment>
<evidence type="ECO:0000313" key="2">
    <source>
        <dbReference type="EMBL" id="RDI50058.1"/>
    </source>
</evidence>
<keyword evidence="3" id="KW-1185">Reference proteome</keyword>
<evidence type="ECO:0000313" key="3">
    <source>
        <dbReference type="Proteomes" id="UP000255355"/>
    </source>
</evidence>
<dbReference type="PANTHER" id="PTHR21366:SF31">
    <property type="entry name" value="METALLOTHIOL TRANSFERASE FOSB"/>
    <property type="match status" value="1"/>
</dbReference>
<proteinExistence type="predicted"/>
<feature type="domain" description="VOC" evidence="1">
    <location>
        <begin position="7"/>
        <end position="129"/>
    </location>
</feature>
<dbReference type="STRING" id="1210089.GCA_001613165_04047"/>
<dbReference type="OrthoDB" id="9812656at2"/>
<accession>A0A370H3B3</accession>
<dbReference type="Gene3D" id="3.10.180.10">
    <property type="entry name" value="2,3-Dihydroxybiphenyl 1,2-Dioxygenase, domain 1"/>
    <property type="match status" value="1"/>
</dbReference>
<evidence type="ECO:0000259" key="1">
    <source>
        <dbReference type="PROSITE" id="PS51819"/>
    </source>
</evidence>
<dbReference type="GO" id="GO:0016829">
    <property type="term" value="F:lyase activity"/>
    <property type="evidence" value="ECO:0007669"/>
    <property type="project" value="UniProtKB-KW"/>
</dbReference>
<dbReference type="Pfam" id="PF00903">
    <property type="entry name" value="Glyoxalase"/>
    <property type="match status" value="1"/>
</dbReference>
<dbReference type="InterPro" id="IPR029068">
    <property type="entry name" value="Glyas_Bleomycin-R_OHBP_Dase"/>
</dbReference>
<dbReference type="EMBL" id="QQAZ01000006">
    <property type="protein sequence ID" value="RDI50058.1"/>
    <property type="molecule type" value="Genomic_DNA"/>
</dbReference>
<dbReference type="SUPFAM" id="SSF54593">
    <property type="entry name" value="Glyoxalase/Bleomycin resistance protein/Dihydroxybiphenyl dioxygenase"/>
    <property type="match status" value="1"/>
</dbReference>
<reference evidence="2 3" key="1">
    <citation type="submission" date="2018-07" db="EMBL/GenBank/DDBJ databases">
        <title>Genomic Encyclopedia of Type Strains, Phase IV (KMG-IV): sequencing the most valuable type-strain genomes for metagenomic binning, comparative biology and taxonomic classification.</title>
        <authorList>
            <person name="Goeker M."/>
        </authorList>
    </citation>
    <scope>NUCLEOTIDE SEQUENCE [LARGE SCALE GENOMIC DNA]</scope>
    <source>
        <strain evidence="2 3">DSM 44952</strain>
    </source>
</reference>
<dbReference type="RefSeq" id="WP_068021703.1">
    <property type="nucleotide sequence ID" value="NZ_QQAZ01000006.1"/>
</dbReference>
<keyword evidence="2" id="KW-0223">Dioxygenase</keyword>
<dbReference type="Proteomes" id="UP000255355">
    <property type="component" value="Unassembled WGS sequence"/>
</dbReference>
<dbReference type="AlphaFoldDB" id="A0A370H3B3"/>
<dbReference type="PANTHER" id="PTHR21366">
    <property type="entry name" value="GLYOXALASE FAMILY PROTEIN"/>
    <property type="match status" value="1"/>
</dbReference>
<dbReference type="InterPro" id="IPR037523">
    <property type="entry name" value="VOC_core"/>
</dbReference>
<sequence>MGFAVERFDHIVINCRDVAATAAWYERVLGMRAEKFGPAGRTALVFGNQKINLRPVGEDPEWVTGAVSAAGSEDLCFVSASTPDEVRAHLVSCGVEITQGPVTKVGALGEMTSHYCRDLDGNLIEIAVYP</sequence>
<protein>
    <submittedName>
        <fullName evidence="2">Catechol 2,3-dioxygenase-like lactoylglutathione lyase family enzyme</fullName>
    </submittedName>
</protein>
<dbReference type="PROSITE" id="PS51819">
    <property type="entry name" value="VOC"/>
    <property type="match status" value="1"/>
</dbReference>
<gene>
    <name evidence="2" type="ORF">DFR68_106496</name>
</gene>
<name>A0A370H3B3_9NOCA</name>
<organism evidence="2 3">
    <name type="scientific">Nocardia mexicana</name>
    <dbReference type="NCBI Taxonomy" id="279262"/>
    <lineage>
        <taxon>Bacteria</taxon>
        <taxon>Bacillati</taxon>
        <taxon>Actinomycetota</taxon>
        <taxon>Actinomycetes</taxon>
        <taxon>Mycobacteriales</taxon>
        <taxon>Nocardiaceae</taxon>
        <taxon>Nocardia</taxon>
    </lineage>
</organism>
<dbReference type="InterPro" id="IPR050383">
    <property type="entry name" value="GlyoxalaseI/FosfomycinResist"/>
</dbReference>
<keyword evidence="2" id="KW-0456">Lyase</keyword>
<dbReference type="GO" id="GO:0051213">
    <property type="term" value="F:dioxygenase activity"/>
    <property type="evidence" value="ECO:0007669"/>
    <property type="project" value="UniProtKB-KW"/>
</dbReference>
<dbReference type="InterPro" id="IPR004360">
    <property type="entry name" value="Glyas_Fos-R_dOase_dom"/>
</dbReference>
<keyword evidence="2" id="KW-0560">Oxidoreductase</keyword>